<evidence type="ECO:0000256" key="3">
    <source>
        <dbReference type="ARBA" id="ARBA00023125"/>
    </source>
</evidence>
<evidence type="ECO:0000313" key="7">
    <source>
        <dbReference type="Proteomes" id="UP000494183"/>
    </source>
</evidence>
<dbReference type="InterPro" id="IPR036388">
    <property type="entry name" value="WH-like_DNA-bd_sf"/>
</dbReference>
<dbReference type="GO" id="GO:0005829">
    <property type="term" value="C:cytosol"/>
    <property type="evidence" value="ECO:0007669"/>
    <property type="project" value="TreeGrafter"/>
</dbReference>
<dbReference type="Gene3D" id="3.40.190.290">
    <property type="match status" value="1"/>
</dbReference>
<dbReference type="Pfam" id="PF03466">
    <property type="entry name" value="LysR_substrate"/>
    <property type="match status" value="1"/>
</dbReference>
<gene>
    <name evidence="6" type="primary">hdfR_15</name>
    <name evidence="6" type="ORF">LMG6000_04780</name>
</gene>
<dbReference type="Pfam" id="PF00126">
    <property type="entry name" value="HTH_1"/>
    <property type="match status" value="1"/>
</dbReference>
<dbReference type="InterPro" id="IPR005119">
    <property type="entry name" value="LysR_subst-bd"/>
</dbReference>
<dbReference type="InterPro" id="IPR036390">
    <property type="entry name" value="WH_DNA-bd_sf"/>
</dbReference>
<accession>A0A6S7FJ25</accession>
<dbReference type="Gene3D" id="1.10.10.10">
    <property type="entry name" value="Winged helix-like DNA-binding domain superfamily/Winged helix DNA-binding domain"/>
    <property type="match status" value="1"/>
</dbReference>
<dbReference type="InterPro" id="IPR050950">
    <property type="entry name" value="HTH-type_LysR_regulators"/>
</dbReference>
<proteinExistence type="inferred from homology"/>
<dbReference type="SUPFAM" id="SSF53850">
    <property type="entry name" value="Periplasmic binding protein-like II"/>
    <property type="match status" value="1"/>
</dbReference>
<keyword evidence="7" id="KW-1185">Reference proteome</keyword>
<evidence type="ECO:0000313" key="6">
    <source>
        <dbReference type="EMBL" id="CAB3936237.1"/>
    </source>
</evidence>
<dbReference type="PRINTS" id="PR00039">
    <property type="entry name" value="HTHLYSR"/>
</dbReference>
<dbReference type="PANTHER" id="PTHR30419:SF8">
    <property type="entry name" value="NITROGEN ASSIMILATION TRANSCRIPTIONAL ACTIVATOR-RELATED"/>
    <property type="match status" value="1"/>
</dbReference>
<dbReference type="PANTHER" id="PTHR30419">
    <property type="entry name" value="HTH-TYPE TRANSCRIPTIONAL REGULATOR YBHD"/>
    <property type="match status" value="1"/>
</dbReference>
<dbReference type="RefSeq" id="WP_175201883.1">
    <property type="nucleotide sequence ID" value="NZ_CADILH010000008.1"/>
</dbReference>
<dbReference type="EMBL" id="CADILH010000008">
    <property type="protein sequence ID" value="CAB3936237.1"/>
    <property type="molecule type" value="Genomic_DNA"/>
</dbReference>
<evidence type="ECO:0000256" key="4">
    <source>
        <dbReference type="ARBA" id="ARBA00023163"/>
    </source>
</evidence>
<sequence length="324" mass="35582">MNPSSAVPTLQPGWYLRGRLRLRHLQLMLLLDEVHNVGAAAQRMATTQPAVSRMIAELEDMLGARLFDRTPKGTFPTPHGDSLIRHARWVLGDLERMSGEWSGAPDLDVETIHLGVNSAAAAYLVPRALLRFERQAANVNVLVREGSLEALVPDLHTRKLDLLVARMGAAVRTPDTMAQVLYEEPMCVCARNGHPLADVAQVSWTQLAAYPWIMPPRGSPARIGLDMLLQRHGQYPPSRIESASALNNMMLMASSDLLSLLPRCVARHPASGRELAILDIELPPVFGPLGIVRHHSLDLSPRMLDLIECLRAEAAEAAAAPMTR</sequence>
<dbReference type="AlphaFoldDB" id="A0A6S7FJ25"/>
<organism evidence="6 7">
    <name type="scientific">Achromobacter insolitus</name>
    <dbReference type="NCBI Taxonomy" id="217204"/>
    <lineage>
        <taxon>Bacteria</taxon>
        <taxon>Pseudomonadati</taxon>
        <taxon>Pseudomonadota</taxon>
        <taxon>Betaproteobacteria</taxon>
        <taxon>Burkholderiales</taxon>
        <taxon>Alcaligenaceae</taxon>
        <taxon>Achromobacter</taxon>
    </lineage>
</organism>
<protein>
    <submittedName>
        <fullName evidence="6">HTH-type transcriptional regulator HdfR</fullName>
    </submittedName>
</protein>
<feature type="domain" description="HTH lysR-type" evidence="5">
    <location>
        <begin position="20"/>
        <end position="77"/>
    </location>
</feature>
<keyword evidence="3" id="KW-0238">DNA-binding</keyword>
<dbReference type="InterPro" id="IPR000847">
    <property type="entry name" value="LysR_HTH_N"/>
</dbReference>
<dbReference type="Proteomes" id="UP000494183">
    <property type="component" value="Unassembled WGS sequence"/>
</dbReference>
<comment type="similarity">
    <text evidence="1">Belongs to the LysR transcriptional regulatory family.</text>
</comment>
<keyword evidence="2" id="KW-0805">Transcription regulation</keyword>
<name>A0A6S7FJ25_9BURK</name>
<keyword evidence="4" id="KW-0804">Transcription</keyword>
<dbReference type="GO" id="GO:0003700">
    <property type="term" value="F:DNA-binding transcription factor activity"/>
    <property type="evidence" value="ECO:0007669"/>
    <property type="project" value="InterPro"/>
</dbReference>
<dbReference type="PROSITE" id="PS50931">
    <property type="entry name" value="HTH_LYSR"/>
    <property type="match status" value="1"/>
</dbReference>
<evidence type="ECO:0000259" key="5">
    <source>
        <dbReference type="PROSITE" id="PS50931"/>
    </source>
</evidence>
<dbReference type="SUPFAM" id="SSF46785">
    <property type="entry name" value="Winged helix' DNA-binding domain"/>
    <property type="match status" value="1"/>
</dbReference>
<dbReference type="GO" id="GO:0003677">
    <property type="term" value="F:DNA binding"/>
    <property type="evidence" value="ECO:0007669"/>
    <property type="project" value="UniProtKB-KW"/>
</dbReference>
<evidence type="ECO:0000256" key="2">
    <source>
        <dbReference type="ARBA" id="ARBA00023015"/>
    </source>
</evidence>
<reference evidence="6 7" key="1">
    <citation type="submission" date="2020-04" db="EMBL/GenBank/DDBJ databases">
        <authorList>
            <person name="De Canck E."/>
        </authorList>
    </citation>
    <scope>NUCLEOTIDE SEQUENCE [LARGE SCALE GENOMIC DNA]</scope>
    <source>
        <strain evidence="6 7">LMG 6000</strain>
    </source>
</reference>
<evidence type="ECO:0000256" key="1">
    <source>
        <dbReference type="ARBA" id="ARBA00009437"/>
    </source>
</evidence>